<dbReference type="EMBL" id="FOQG01000016">
    <property type="protein sequence ID" value="SFJ02627.1"/>
    <property type="molecule type" value="Genomic_DNA"/>
</dbReference>
<dbReference type="RefSeq" id="WP_091116074.1">
    <property type="nucleotide sequence ID" value="NZ_BKAF01000018.1"/>
</dbReference>
<feature type="signal peptide" evidence="1">
    <location>
        <begin position="1"/>
        <end position="45"/>
    </location>
</feature>
<dbReference type="SUPFAM" id="SSF69322">
    <property type="entry name" value="Tricorn protease domain 2"/>
    <property type="match status" value="1"/>
</dbReference>
<protein>
    <recommendedName>
        <fullName evidence="4">Delta-60 repeat domain-containing protein</fullName>
    </recommendedName>
</protein>
<feature type="chain" id="PRO_5011739136" description="Delta-60 repeat domain-containing protein" evidence="1">
    <location>
        <begin position="46"/>
        <end position="753"/>
    </location>
</feature>
<dbReference type="AlphaFoldDB" id="A0A1I3N085"/>
<evidence type="ECO:0008006" key="4">
    <source>
        <dbReference type="Google" id="ProtNLM"/>
    </source>
</evidence>
<name>A0A1I3N085_9ACTN</name>
<dbReference type="Gene3D" id="2.130.10.10">
    <property type="entry name" value="YVTN repeat-like/Quinoprotein amine dehydrogenase"/>
    <property type="match status" value="2"/>
</dbReference>
<evidence type="ECO:0000256" key="1">
    <source>
        <dbReference type="SAM" id="SignalP"/>
    </source>
</evidence>
<gene>
    <name evidence="2" type="ORF">SAMN05216561_11695</name>
</gene>
<dbReference type="Proteomes" id="UP000198649">
    <property type="component" value="Unassembled WGS sequence"/>
</dbReference>
<evidence type="ECO:0000313" key="3">
    <source>
        <dbReference type="Proteomes" id="UP000198649"/>
    </source>
</evidence>
<reference evidence="2 3" key="1">
    <citation type="submission" date="2016-10" db="EMBL/GenBank/DDBJ databases">
        <authorList>
            <person name="de Groot N.N."/>
        </authorList>
    </citation>
    <scope>NUCLEOTIDE SEQUENCE [LARGE SCALE GENOMIC DNA]</scope>
    <source>
        <strain evidence="2 3">CGMCC 1.11156</strain>
    </source>
</reference>
<keyword evidence="3" id="KW-1185">Reference proteome</keyword>
<proteinExistence type="predicted"/>
<evidence type="ECO:0000313" key="2">
    <source>
        <dbReference type="EMBL" id="SFJ02627.1"/>
    </source>
</evidence>
<keyword evidence="1" id="KW-0732">Signal</keyword>
<accession>A0A1I3N085</accession>
<dbReference type="InterPro" id="IPR015943">
    <property type="entry name" value="WD40/YVTN_repeat-like_dom_sf"/>
</dbReference>
<organism evidence="2 3">
    <name type="scientific">Nocardioides psychrotolerans</name>
    <dbReference type="NCBI Taxonomy" id="1005945"/>
    <lineage>
        <taxon>Bacteria</taxon>
        <taxon>Bacillati</taxon>
        <taxon>Actinomycetota</taxon>
        <taxon>Actinomycetes</taxon>
        <taxon>Propionibacteriales</taxon>
        <taxon>Nocardioidaceae</taxon>
        <taxon>Nocardioides</taxon>
    </lineage>
</organism>
<dbReference type="STRING" id="1005945.SAMN05216561_11695"/>
<sequence length="753" mass="78373">MPIPPAASVAVASVPAASVLRACAVATLTLLLTATATVTATTSSAQVGSAALTRDERRAPLQAAPPSYAIVTDGDVTDLARRGDTIFVRGDFTRIGRFTGSGLPLDPATGARTEAPALDGQVSVVVADGDGGWFVGGNTASVDGHRFGGVLHVAADGTADPAFAPRVRGLVSALALDGETLFVGGLFDSVDDSERRNLAAIDTTTGDVTPFLAPRPDRVTELVVTDDRLYVGDGSLIAVDPTTGARDESFVAALPGEVRALAAEPDGTRLYVGGRGLVALDPDTGDADPTFAPTATPYGQLGGVVHTILPSGGRLFVGGGFGSLGETPGPLVSLDPATGTGDPAFAPAVTDLGDGPDRGVFDLGMVGDELWVGGLFGSVGAAPATNLAAVDASTGARASKALDHLDGQVNAVEPSGTGLYVGGQFFMAGSVRASGTAALDANTLLPRAGFRGHHVLRFGSMVPGRRAVYVARTNFHGYDRFEHDAGGRWYSPTRLDVRAFDPATGEPIDRLAVTGVQNLSGVTTLGDRLYVAQRLDNRVRFPRNQITAYSQRTGERLSSFVLPLKGYVTELGTAGNDLLVAGSFRRTRPGGQPAHLALLRVRPGNGHVRNGFDPQTNGPIYDISRQGDDVYAAGIYRTAGYGNAFKPGLARFTLDREWPGTLDLRDTFRPPSHRLSHDGTVVALGGVVMTNGWTNRFLDAVSGEPVEDPLDGYGRQTSLALPYGESLVYLGELYLPLAADDYYALSFISRTGG</sequence>
<dbReference type="OrthoDB" id="9802683at2"/>